<keyword evidence="2 8" id="KW-0436">Ligase</keyword>
<keyword evidence="5" id="KW-0067">ATP-binding</keyword>
<dbReference type="InterPro" id="IPR012094">
    <property type="entry name" value="tRNA_Ile_lys_synt"/>
</dbReference>
<keyword evidence="3" id="KW-0819">tRNA processing</keyword>
<dbReference type="PANTHER" id="PTHR43033">
    <property type="entry name" value="TRNA(ILE)-LYSIDINE SYNTHASE-RELATED"/>
    <property type="match status" value="1"/>
</dbReference>
<dbReference type="HOGENOM" id="CLU_098287_0_0_5"/>
<evidence type="ECO:0000256" key="1">
    <source>
        <dbReference type="ARBA" id="ARBA00013267"/>
    </source>
</evidence>
<keyword evidence="4" id="KW-0547">Nucleotide-binding</keyword>
<protein>
    <recommendedName>
        <fullName evidence="1">tRNA(Ile)-lysidine synthetase</fullName>
        <ecNumber evidence="1">6.3.4.19</ecNumber>
    </recommendedName>
</protein>
<dbReference type="EC" id="6.3.4.19" evidence="1"/>
<dbReference type="Pfam" id="PF01171">
    <property type="entry name" value="ATP_bind_3"/>
    <property type="match status" value="1"/>
</dbReference>
<dbReference type="AlphaFoldDB" id="D5RU12"/>
<dbReference type="Gene3D" id="3.40.50.620">
    <property type="entry name" value="HUPs"/>
    <property type="match status" value="1"/>
</dbReference>
<dbReference type="CDD" id="cd01992">
    <property type="entry name" value="TilS_N"/>
    <property type="match status" value="1"/>
</dbReference>
<evidence type="ECO:0000256" key="6">
    <source>
        <dbReference type="ARBA" id="ARBA00048539"/>
    </source>
</evidence>
<evidence type="ECO:0000313" key="8">
    <source>
        <dbReference type="EMBL" id="EFH09206.1"/>
    </source>
</evidence>
<dbReference type="HAMAP" id="MF_01161">
    <property type="entry name" value="tRNA_Ile_lys_synt"/>
    <property type="match status" value="1"/>
</dbReference>
<gene>
    <name evidence="8" type="primary">tilS</name>
    <name evidence="8" type="ORF">HMPREF0731_4574</name>
</gene>
<dbReference type="EMBL" id="ADVL01000895">
    <property type="protein sequence ID" value="EFH09206.1"/>
    <property type="molecule type" value="Genomic_DNA"/>
</dbReference>
<feature type="non-terminal residue" evidence="8">
    <location>
        <position position="236"/>
    </location>
</feature>
<dbReference type="GO" id="GO:0005524">
    <property type="term" value="F:ATP binding"/>
    <property type="evidence" value="ECO:0007669"/>
    <property type="project" value="UniProtKB-KW"/>
</dbReference>
<evidence type="ECO:0000259" key="7">
    <source>
        <dbReference type="Pfam" id="PF01171"/>
    </source>
</evidence>
<reference evidence="8 9" key="1">
    <citation type="submission" date="2010-04" db="EMBL/GenBank/DDBJ databases">
        <authorList>
            <person name="Qin X."/>
            <person name="Bachman B."/>
            <person name="Battles P."/>
            <person name="Bell A."/>
            <person name="Bess C."/>
            <person name="Bickham C."/>
            <person name="Chaboub L."/>
            <person name="Chen D."/>
            <person name="Coyle M."/>
            <person name="Deiros D.R."/>
            <person name="Dinh H."/>
            <person name="Forbes L."/>
            <person name="Fowler G."/>
            <person name="Francisco L."/>
            <person name="Fu Q."/>
            <person name="Gubbala S."/>
            <person name="Hale W."/>
            <person name="Han Y."/>
            <person name="Hemphill L."/>
            <person name="Highlander S.K."/>
            <person name="Hirani K."/>
            <person name="Hogues M."/>
            <person name="Jackson L."/>
            <person name="Jakkamsetti A."/>
            <person name="Javaid M."/>
            <person name="Jiang H."/>
            <person name="Korchina V."/>
            <person name="Kovar C."/>
            <person name="Lara F."/>
            <person name="Lee S."/>
            <person name="Mata R."/>
            <person name="Mathew T."/>
            <person name="Moen C."/>
            <person name="Morales K."/>
            <person name="Munidasa M."/>
            <person name="Nazareth L."/>
            <person name="Ngo R."/>
            <person name="Nguyen L."/>
            <person name="Okwuonu G."/>
            <person name="Ongeri F."/>
            <person name="Patil S."/>
            <person name="Petrosino J."/>
            <person name="Pham C."/>
            <person name="Pham P."/>
            <person name="Pu L.-L."/>
            <person name="Puazo M."/>
            <person name="Raj R."/>
            <person name="Reid J."/>
            <person name="Rouhana J."/>
            <person name="Saada N."/>
            <person name="Shang Y."/>
            <person name="Simmons D."/>
            <person name="Thornton R."/>
            <person name="Warren J."/>
            <person name="Weissenberger G."/>
            <person name="Zhang J."/>
            <person name="Zhang L."/>
            <person name="Zhou C."/>
            <person name="Zhu D."/>
            <person name="Muzny D."/>
            <person name="Worley K."/>
            <person name="Gibbs R."/>
        </authorList>
    </citation>
    <scope>NUCLEOTIDE SEQUENCE [LARGE SCALE GENOMIC DNA]</scope>
    <source>
        <strain evidence="8 9">ATCC 49957</strain>
    </source>
</reference>
<dbReference type="Proteomes" id="UP000005324">
    <property type="component" value="Unassembled WGS sequence"/>
</dbReference>
<name>D5RU12_9PROT</name>
<keyword evidence="9" id="KW-1185">Reference proteome</keyword>
<organism evidence="8 9">
    <name type="scientific">Pseudoroseomonas cervicalis ATCC 49957</name>
    <dbReference type="NCBI Taxonomy" id="525371"/>
    <lineage>
        <taxon>Bacteria</taxon>
        <taxon>Pseudomonadati</taxon>
        <taxon>Pseudomonadota</taxon>
        <taxon>Alphaproteobacteria</taxon>
        <taxon>Acetobacterales</taxon>
        <taxon>Roseomonadaceae</taxon>
        <taxon>Roseomonas</taxon>
    </lineage>
</organism>
<accession>D5RU12</accession>
<dbReference type="RefSeq" id="WP_007006394.1">
    <property type="nucleotide sequence ID" value="NZ_GG771056.1"/>
</dbReference>
<evidence type="ECO:0000256" key="5">
    <source>
        <dbReference type="ARBA" id="ARBA00022840"/>
    </source>
</evidence>
<dbReference type="PANTHER" id="PTHR43033:SF5">
    <property type="entry name" value="TRNA(ILE)-LYSIDINE SYNTHETASE"/>
    <property type="match status" value="1"/>
</dbReference>
<evidence type="ECO:0000256" key="4">
    <source>
        <dbReference type="ARBA" id="ARBA00022741"/>
    </source>
</evidence>
<dbReference type="InterPro" id="IPR011063">
    <property type="entry name" value="TilS/TtcA_N"/>
</dbReference>
<proteinExistence type="inferred from homology"/>
<comment type="catalytic activity">
    <reaction evidence="6">
        <text>cytidine(34) in tRNA(Ile2) + L-lysine + ATP = lysidine(34) in tRNA(Ile2) + AMP + diphosphate + H(+)</text>
        <dbReference type="Rhea" id="RHEA:43744"/>
        <dbReference type="Rhea" id="RHEA-COMP:10625"/>
        <dbReference type="Rhea" id="RHEA-COMP:10670"/>
        <dbReference type="ChEBI" id="CHEBI:15378"/>
        <dbReference type="ChEBI" id="CHEBI:30616"/>
        <dbReference type="ChEBI" id="CHEBI:32551"/>
        <dbReference type="ChEBI" id="CHEBI:33019"/>
        <dbReference type="ChEBI" id="CHEBI:82748"/>
        <dbReference type="ChEBI" id="CHEBI:83665"/>
        <dbReference type="ChEBI" id="CHEBI:456215"/>
        <dbReference type="EC" id="6.3.4.19"/>
    </reaction>
</comment>
<dbReference type="GO" id="GO:0032267">
    <property type="term" value="F:tRNA(Ile)-lysidine synthase activity"/>
    <property type="evidence" value="ECO:0007669"/>
    <property type="project" value="UniProtKB-EC"/>
</dbReference>
<dbReference type="InterPro" id="IPR012795">
    <property type="entry name" value="tRNA_Ile_lys_synt_N"/>
</dbReference>
<feature type="domain" description="tRNA(Ile)-lysidine/2-thiocytidine synthase N-terminal" evidence="7">
    <location>
        <begin position="40"/>
        <end position="217"/>
    </location>
</feature>
<dbReference type="GO" id="GO:0008033">
    <property type="term" value="P:tRNA processing"/>
    <property type="evidence" value="ECO:0007669"/>
    <property type="project" value="UniProtKB-KW"/>
</dbReference>
<dbReference type="InterPro" id="IPR014729">
    <property type="entry name" value="Rossmann-like_a/b/a_fold"/>
</dbReference>
<evidence type="ECO:0000256" key="3">
    <source>
        <dbReference type="ARBA" id="ARBA00022694"/>
    </source>
</evidence>
<dbReference type="SUPFAM" id="SSF52402">
    <property type="entry name" value="Adenine nucleotide alpha hydrolases-like"/>
    <property type="match status" value="1"/>
</dbReference>
<sequence length="236" mass="23663">MPASVAGAADPGLSPAAPLSAAEFAARMAPLGPFGDAPGFAVGVSGGPHSLALALLARDFARPLGGRVLALVADHGLRAESAAEAEWTRRTLAAQGISARVLRLDLPGGSAVQERARQARLAALLGACAAEGLPFLLLGQHAGDQAETVLFRALRGSGATGLSGIAPRRAAAEAVILRPLLATPPIRLEALLAARGLSPLRDPSNADPRFARVRLRQALADADGTGPGTAALGAAA</sequence>
<comment type="caution">
    <text evidence="8">The sequence shown here is derived from an EMBL/GenBank/DDBJ whole genome shotgun (WGS) entry which is preliminary data.</text>
</comment>
<evidence type="ECO:0000256" key="2">
    <source>
        <dbReference type="ARBA" id="ARBA00022598"/>
    </source>
</evidence>
<dbReference type="NCBIfam" id="TIGR02432">
    <property type="entry name" value="lysidine_TilS_N"/>
    <property type="match status" value="1"/>
</dbReference>
<evidence type="ECO:0000313" key="9">
    <source>
        <dbReference type="Proteomes" id="UP000005324"/>
    </source>
</evidence>